<sequence length="70" mass="7416">MWPYARLAQCAKHVGGPLGLVVSIAAGGILLGASGTLAIQNMMKKTRKEEFDKGNNESDQIGDSESSETH</sequence>
<evidence type="ECO:0000256" key="2">
    <source>
        <dbReference type="SAM" id="Phobius"/>
    </source>
</evidence>
<accession>A0A4Q5AD62</accession>
<evidence type="ECO:0000256" key="1">
    <source>
        <dbReference type="SAM" id="MobiDB-lite"/>
    </source>
</evidence>
<comment type="caution">
    <text evidence="3">The sequence shown here is derived from an EMBL/GenBank/DDBJ whole genome shotgun (WGS) entry which is preliminary data.</text>
</comment>
<feature type="compositionally biased region" description="Basic and acidic residues" evidence="1">
    <location>
        <begin position="47"/>
        <end position="56"/>
    </location>
</feature>
<protein>
    <submittedName>
        <fullName evidence="3">Uncharacterized protein</fullName>
    </submittedName>
</protein>
<feature type="region of interest" description="Disordered" evidence="1">
    <location>
        <begin position="46"/>
        <end position="70"/>
    </location>
</feature>
<proteinExistence type="predicted"/>
<organism evidence="3 4">
    <name type="scientific">Bifidobacterium pseudolongum subsp. pseudolongum</name>
    <dbReference type="NCBI Taxonomy" id="31954"/>
    <lineage>
        <taxon>Bacteria</taxon>
        <taxon>Bacillati</taxon>
        <taxon>Actinomycetota</taxon>
        <taxon>Actinomycetes</taxon>
        <taxon>Bifidobacteriales</taxon>
        <taxon>Bifidobacteriaceae</taxon>
        <taxon>Bifidobacterium</taxon>
    </lineage>
</organism>
<dbReference type="EMBL" id="RYUN01000002">
    <property type="protein sequence ID" value="RYQ23697.1"/>
    <property type="molecule type" value="Genomic_DNA"/>
</dbReference>
<evidence type="ECO:0000313" key="3">
    <source>
        <dbReference type="EMBL" id="RYQ23697.1"/>
    </source>
</evidence>
<name>A0A4Q5AD62_9BIFI</name>
<evidence type="ECO:0000313" key="4">
    <source>
        <dbReference type="Proteomes" id="UP000294221"/>
    </source>
</evidence>
<keyword evidence="2" id="KW-1133">Transmembrane helix</keyword>
<reference evidence="3 4" key="1">
    <citation type="submission" date="2018-12" db="EMBL/GenBank/DDBJ databases">
        <title>Unveiling genomic diversity among members of the Bifidobacterium pseudolongum species, a widely distributed gut commensal of the animal kingdom.</title>
        <authorList>
            <person name="Lugli G.A."/>
            <person name="Duranti S."/>
            <person name="Albert K."/>
            <person name="Mancabelli L."/>
            <person name="Napoli S."/>
            <person name="Viappiani A."/>
            <person name="Anzalone R."/>
            <person name="Longhi G."/>
            <person name="Milani C."/>
            <person name="Turroni F."/>
            <person name="Alessandri G."/>
            <person name="Sela D.A."/>
            <person name="Van Sinderen D."/>
            <person name="Ventura M."/>
        </authorList>
    </citation>
    <scope>NUCLEOTIDE SEQUENCE [LARGE SCALE GENOMIC DNA]</scope>
    <source>
        <strain evidence="3 4">2054B</strain>
    </source>
</reference>
<dbReference type="Proteomes" id="UP000294221">
    <property type="component" value="Unassembled WGS sequence"/>
</dbReference>
<gene>
    <name evidence="3" type="ORF">PG2054B_0084</name>
</gene>
<keyword evidence="2" id="KW-0472">Membrane</keyword>
<feature type="compositionally biased region" description="Acidic residues" evidence="1">
    <location>
        <begin position="60"/>
        <end position="70"/>
    </location>
</feature>
<feature type="transmembrane region" description="Helical" evidence="2">
    <location>
        <begin position="20"/>
        <end position="39"/>
    </location>
</feature>
<dbReference type="AlphaFoldDB" id="A0A4Q5AD62"/>
<keyword evidence="2" id="KW-0812">Transmembrane</keyword>
<dbReference type="RefSeq" id="WP_130012446.1">
    <property type="nucleotide sequence ID" value="NZ_RYUN01000002.1"/>
</dbReference>